<reference evidence="1 2" key="1">
    <citation type="submission" date="2023-10" db="EMBL/GenBank/DDBJ databases">
        <authorList>
            <person name="Dale J."/>
        </authorList>
    </citation>
    <scope>NUCLEOTIDE SEQUENCE [LARGE SCALE GENOMIC DNA]</scope>
    <source>
        <strain evidence="1 2">2023EL-00970</strain>
    </source>
</reference>
<accession>A0ABU4EBH2</accession>
<dbReference type="EMBL" id="JAWLOF010000032">
    <property type="protein sequence ID" value="MDV7025546.1"/>
    <property type="molecule type" value="Genomic_DNA"/>
</dbReference>
<organism evidence="1 2">
    <name type="scientific">Atlantibacter subterraneus</name>
    <dbReference type="NCBI Taxonomy" id="255519"/>
    <lineage>
        <taxon>Bacteria</taxon>
        <taxon>Pseudomonadati</taxon>
        <taxon>Pseudomonadota</taxon>
        <taxon>Gammaproteobacteria</taxon>
        <taxon>Enterobacterales</taxon>
        <taxon>Enterobacteriaceae</taxon>
        <taxon>Atlantibacter</taxon>
    </lineage>
</organism>
<keyword evidence="2" id="KW-1185">Reference proteome</keyword>
<evidence type="ECO:0000313" key="2">
    <source>
        <dbReference type="Proteomes" id="UP001187066"/>
    </source>
</evidence>
<protein>
    <submittedName>
        <fullName evidence="1">Uncharacterized protein</fullName>
    </submittedName>
</protein>
<proteinExistence type="predicted"/>
<dbReference type="RefSeq" id="WP_317679600.1">
    <property type="nucleotide sequence ID" value="NZ_JAWLOF010000032.1"/>
</dbReference>
<gene>
    <name evidence="1" type="ORF">R4P48_23145</name>
</gene>
<sequence length="292" mass="33739">MSGLNREELIEAGWARGAFVELHAYPAILDELPKKLRDFCVSQETVFLIPVLYDCALIDLRFDKEPWVQVVIGSVCDENPSYRHARNPRLLHLPIGCKSDGNLKCIEISALGFAQIDREFLLLNSVPSSEYQWSEASLECLLNWIAERYRQATFPDSFNKKVEQKQKLLKKAWKSQPFVEYCSGVHIRIFPDVELPEQEEYDVDILLTIPSIYKKRELAEIVRDSAPAMKEIIRNIFNSIVGVKNVRVETIPENQFTKEQERMYKKYSLEYYSFSSDNVDAVLPADFFIQGA</sequence>
<dbReference type="Proteomes" id="UP001187066">
    <property type="component" value="Unassembled WGS sequence"/>
</dbReference>
<evidence type="ECO:0000313" key="1">
    <source>
        <dbReference type="EMBL" id="MDV7025546.1"/>
    </source>
</evidence>
<comment type="caution">
    <text evidence="1">The sequence shown here is derived from an EMBL/GenBank/DDBJ whole genome shotgun (WGS) entry which is preliminary data.</text>
</comment>
<name>A0ABU4EBH2_9ENTR</name>